<dbReference type="AlphaFoldDB" id="A0A8S9ZDR0"/>
<protein>
    <submittedName>
        <fullName evidence="1">Uncharacterized protein</fullName>
    </submittedName>
</protein>
<comment type="caution">
    <text evidence="1">The sequence shown here is derived from an EMBL/GenBank/DDBJ whole genome shotgun (WGS) entry which is preliminary data.</text>
</comment>
<evidence type="ECO:0000313" key="2">
    <source>
        <dbReference type="Proteomes" id="UP000605970"/>
    </source>
</evidence>
<proteinExistence type="predicted"/>
<keyword evidence="2" id="KW-1185">Reference proteome</keyword>
<sequence>MNVIMSYPIRNYLQFGIKYLHQKLF</sequence>
<dbReference type="EMBL" id="JABEBT010000139">
    <property type="protein sequence ID" value="KAF7629853.1"/>
    <property type="molecule type" value="Genomic_DNA"/>
</dbReference>
<reference evidence="1" key="1">
    <citation type="journal article" date="2020" name="Ecol. Evol.">
        <title>Genome structure and content of the rice root-knot nematode (Meloidogyne graminicola).</title>
        <authorList>
            <person name="Phan N.T."/>
            <person name="Danchin E.G.J."/>
            <person name="Klopp C."/>
            <person name="Perfus-Barbeoch L."/>
            <person name="Kozlowski D.K."/>
            <person name="Koutsovoulos G.D."/>
            <person name="Lopez-Roques C."/>
            <person name="Bouchez O."/>
            <person name="Zahm M."/>
            <person name="Besnard G."/>
            <person name="Bellafiore S."/>
        </authorList>
    </citation>
    <scope>NUCLEOTIDE SEQUENCE</scope>
    <source>
        <strain evidence="1">VN-18</strain>
    </source>
</reference>
<name>A0A8S9ZDR0_9BILA</name>
<evidence type="ECO:0000313" key="1">
    <source>
        <dbReference type="EMBL" id="KAF7629853.1"/>
    </source>
</evidence>
<organism evidence="1 2">
    <name type="scientific">Meloidogyne graminicola</name>
    <dbReference type="NCBI Taxonomy" id="189291"/>
    <lineage>
        <taxon>Eukaryota</taxon>
        <taxon>Metazoa</taxon>
        <taxon>Ecdysozoa</taxon>
        <taxon>Nematoda</taxon>
        <taxon>Chromadorea</taxon>
        <taxon>Rhabditida</taxon>
        <taxon>Tylenchina</taxon>
        <taxon>Tylenchomorpha</taxon>
        <taxon>Tylenchoidea</taxon>
        <taxon>Meloidogynidae</taxon>
        <taxon>Meloidogyninae</taxon>
        <taxon>Meloidogyne</taxon>
    </lineage>
</organism>
<accession>A0A8S9ZDR0</accession>
<gene>
    <name evidence="1" type="ORF">Mgra_00009131</name>
</gene>
<dbReference type="Proteomes" id="UP000605970">
    <property type="component" value="Unassembled WGS sequence"/>
</dbReference>